<dbReference type="AlphaFoldDB" id="A0A1Y5Q1U2"/>
<proteinExistence type="predicted"/>
<organism evidence="1">
    <name type="scientific">uncultured Sphingopyxis sp</name>
    <dbReference type="NCBI Taxonomy" id="310581"/>
    <lineage>
        <taxon>Bacteria</taxon>
        <taxon>Pseudomonadati</taxon>
        <taxon>Pseudomonadota</taxon>
        <taxon>Alphaproteobacteria</taxon>
        <taxon>Sphingomonadales</taxon>
        <taxon>Sphingomonadaceae</taxon>
        <taxon>Sphingopyxis</taxon>
        <taxon>environmental samples</taxon>
    </lineage>
</organism>
<dbReference type="KEGG" id="sphu:SPPYR_2324"/>
<accession>A0A1Y5Q1U2</accession>
<dbReference type="EMBL" id="LT598653">
    <property type="protein sequence ID" value="SBV33444.1"/>
    <property type="molecule type" value="Genomic_DNA"/>
</dbReference>
<protein>
    <submittedName>
        <fullName evidence="1">Uncharacterized protein</fullName>
    </submittedName>
</protein>
<gene>
    <name evidence="1" type="ORF">SPPYR_2324</name>
</gene>
<name>A0A1Y5Q1U2_9SPHN</name>
<evidence type="ECO:0000313" key="1">
    <source>
        <dbReference type="EMBL" id="SBV33444.1"/>
    </source>
</evidence>
<reference evidence="1" key="1">
    <citation type="submission" date="2016-03" db="EMBL/GenBank/DDBJ databases">
        <authorList>
            <person name="Ploux O."/>
        </authorList>
    </citation>
    <scope>NUCLEOTIDE SEQUENCE</scope>
    <source>
        <strain evidence="1">UC10</strain>
    </source>
</reference>
<sequence length="152" mass="16249">MFSTKLLCARIRRVRRSLPPSPMKTFSFVRTRPTRSASHRLSSAAPAAIVRLIGKMIICSPSCTGWSGDRDGVALRGEQGKPAPENDVAAIPAQWACLCGQKRYSRARSGTRHHLALRHLPAEDFSCVIQAGMGFGAAGGPVFSGNGNDKSG</sequence>